<dbReference type="AlphaFoldDB" id="A0A4Y9XTZ7"/>
<evidence type="ECO:0000313" key="2">
    <source>
        <dbReference type="Proteomes" id="UP000298327"/>
    </source>
</evidence>
<dbReference type="EMBL" id="SEOQ01001179">
    <property type="protein sequence ID" value="TFY53252.1"/>
    <property type="molecule type" value="Genomic_DNA"/>
</dbReference>
<comment type="caution">
    <text evidence="1">The sequence shown here is derived from an EMBL/GenBank/DDBJ whole genome shotgun (WGS) entry which is preliminary data.</text>
</comment>
<protein>
    <submittedName>
        <fullName evidence="1">Uncharacterized protein</fullName>
    </submittedName>
</protein>
<organism evidence="1 2">
    <name type="scientific">Dentipellis fragilis</name>
    <dbReference type="NCBI Taxonomy" id="205917"/>
    <lineage>
        <taxon>Eukaryota</taxon>
        <taxon>Fungi</taxon>
        <taxon>Dikarya</taxon>
        <taxon>Basidiomycota</taxon>
        <taxon>Agaricomycotina</taxon>
        <taxon>Agaricomycetes</taxon>
        <taxon>Russulales</taxon>
        <taxon>Hericiaceae</taxon>
        <taxon>Dentipellis</taxon>
    </lineage>
</organism>
<dbReference type="Proteomes" id="UP000298327">
    <property type="component" value="Unassembled WGS sequence"/>
</dbReference>
<gene>
    <name evidence="1" type="ORF">EVG20_g10200</name>
</gene>
<feature type="non-terminal residue" evidence="1">
    <location>
        <position position="200"/>
    </location>
</feature>
<reference evidence="1 2" key="1">
    <citation type="submission" date="2019-02" db="EMBL/GenBank/DDBJ databases">
        <title>Genome sequencing of the rare red list fungi Dentipellis fragilis.</title>
        <authorList>
            <person name="Buettner E."/>
            <person name="Kellner H."/>
        </authorList>
    </citation>
    <scope>NUCLEOTIDE SEQUENCE [LARGE SCALE GENOMIC DNA]</scope>
    <source>
        <strain evidence="1 2">DSM 105465</strain>
    </source>
</reference>
<proteinExistence type="predicted"/>
<keyword evidence="2" id="KW-1185">Reference proteome</keyword>
<sequence>MYPSWRPGKISAERWISATGGSQAPVASSGGRDPHTISIRLAYVAWCFCRALACRCDASAASLSCPAIVLDVPADARRAWAARHSSARIRSQSNHTAANPPHLTTLALRPQGLILDHRLDPCLHLLASSSGRGTHPPRTGTFAATNSNRAPGAWTCSAQRYPIPCSQVADSDDSMFNIQDSSLGCQVVIESHHAQFWTVV</sequence>
<evidence type="ECO:0000313" key="1">
    <source>
        <dbReference type="EMBL" id="TFY53252.1"/>
    </source>
</evidence>
<name>A0A4Y9XTZ7_9AGAM</name>
<accession>A0A4Y9XTZ7</accession>